<protein>
    <recommendedName>
        <fullName evidence="3">Antibiotic biosynthesis monooxygenase</fullName>
    </recommendedName>
</protein>
<comment type="caution">
    <text evidence="1">The sequence shown here is derived from an EMBL/GenBank/DDBJ whole genome shotgun (WGS) entry which is preliminary data.</text>
</comment>
<organism evidence="1 2">
    <name type="scientific">Cardiosporidium cionae</name>
    <dbReference type="NCBI Taxonomy" id="476202"/>
    <lineage>
        <taxon>Eukaryota</taxon>
        <taxon>Sar</taxon>
        <taxon>Alveolata</taxon>
        <taxon>Apicomplexa</taxon>
        <taxon>Aconoidasida</taxon>
        <taxon>Nephromycida</taxon>
        <taxon>Cardiosporidium</taxon>
    </lineage>
</organism>
<evidence type="ECO:0000313" key="1">
    <source>
        <dbReference type="EMBL" id="KAF8821843.1"/>
    </source>
</evidence>
<dbReference type="EMBL" id="JADAQX010000119">
    <property type="protein sequence ID" value="KAF8821843.1"/>
    <property type="molecule type" value="Genomic_DNA"/>
</dbReference>
<dbReference type="InterPro" id="IPR011008">
    <property type="entry name" value="Dimeric_a/b-barrel"/>
</dbReference>
<gene>
    <name evidence="1" type="ORF">IE077_000170</name>
</gene>
<dbReference type="Proteomes" id="UP000823046">
    <property type="component" value="Unassembled WGS sequence"/>
</dbReference>
<name>A0ABQ7JCS4_9APIC</name>
<dbReference type="Gene3D" id="3.30.70.100">
    <property type="match status" value="1"/>
</dbReference>
<keyword evidence="2" id="KW-1185">Reference proteome</keyword>
<reference evidence="1 2" key="1">
    <citation type="journal article" date="2020" name="bioRxiv">
        <title>Metabolic contributions of an alphaproteobacterial endosymbiont in the apicomplexan Cardiosporidium cionae.</title>
        <authorList>
            <person name="Hunter E.S."/>
            <person name="Paight C.J."/>
            <person name="Lane C.E."/>
        </authorList>
    </citation>
    <scope>NUCLEOTIDE SEQUENCE [LARGE SCALE GENOMIC DNA]</scope>
    <source>
        <strain evidence="1">ESH_2018</strain>
    </source>
</reference>
<proteinExistence type="predicted"/>
<sequence>MAGRRKLSQFIFGGNLHSRAVAFAVGAAFSYGFASPDEGNVYDIFPVHKQKNYALITYYNVSEDDAALFEEKIKNLYRFYQQQRGYLFTKLLKANNFNQTDYQYISINTWVNPESFDLAKNRPVAMRLGDEIPGQQSIALLNKIVVDDSEYNPIE</sequence>
<evidence type="ECO:0008006" key="3">
    <source>
        <dbReference type="Google" id="ProtNLM"/>
    </source>
</evidence>
<evidence type="ECO:0000313" key="2">
    <source>
        <dbReference type="Proteomes" id="UP000823046"/>
    </source>
</evidence>
<accession>A0ABQ7JCS4</accession>
<dbReference type="SUPFAM" id="SSF54909">
    <property type="entry name" value="Dimeric alpha+beta barrel"/>
    <property type="match status" value="1"/>
</dbReference>